<dbReference type="PANTHER" id="PTHR36408:SF1">
    <property type="entry name" value="TRANSMEMBRANE PROTEIN"/>
    <property type="match status" value="1"/>
</dbReference>
<feature type="compositionally biased region" description="Low complexity" evidence="2">
    <location>
        <begin position="85"/>
        <end position="97"/>
    </location>
</feature>
<evidence type="ECO:0000313" key="3">
    <source>
        <dbReference type="EMBL" id="CAD1826333.1"/>
    </source>
</evidence>
<gene>
    <name evidence="3" type="ORF">CB5_LOCUS9544</name>
</gene>
<proteinExistence type="predicted"/>
<keyword evidence="1" id="KW-0175">Coiled coil</keyword>
<sequence length="389" mass="43221">MHCHLRFRSSHPRIVPKLSNFSLFLVLLLSALVTSAIFFSSPTPINPQKRNPSSSSDPIRCPLNLLKISRRRRRSDVPRHRRCFPSQPTTPSSPSSILLTPRSWVSPKNPSFLQSLSIPTALLTVHDFEPKKSRFASSVKSPSRWPIAVFDLSSEDVSGSREKDLPGQPSFDAVLSAVEVLCIVPPAIYSIGCLIGSVLPPAVAKQFQASAGNKLFVWQHFLLVGALEIGCLIRWRQWRRLYRVNGSGVSVDLIGRIEKVEEDLRSSTTIICVLSRQLEKLGIRFRVSRKALKELIAETAALAQKNSEATRALAMQEDILEKELGEIQKVLLAMQEQQQKQLELILAIGKAGKLLLDGKRESALEEGNTVAATPIPEKRGRKSSRCSLK</sequence>
<organism evidence="3">
    <name type="scientific">Ananas comosus var. bracteatus</name>
    <name type="common">red pineapple</name>
    <dbReference type="NCBI Taxonomy" id="296719"/>
    <lineage>
        <taxon>Eukaryota</taxon>
        <taxon>Viridiplantae</taxon>
        <taxon>Streptophyta</taxon>
        <taxon>Embryophyta</taxon>
        <taxon>Tracheophyta</taxon>
        <taxon>Spermatophyta</taxon>
        <taxon>Magnoliopsida</taxon>
        <taxon>Liliopsida</taxon>
        <taxon>Poales</taxon>
        <taxon>Bromeliaceae</taxon>
        <taxon>Bromelioideae</taxon>
        <taxon>Ananas</taxon>
    </lineage>
</organism>
<feature type="compositionally biased region" description="Basic residues" evidence="2">
    <location>
        <begin position="379"/>
        <end position="389"/>
    </location>
</feature>
<accession>A0A6V7P660</accession>
<evidence type="ECO:0000256" key="2">
    <source>
        <dbReference type="SAM" id="MobiDB-lite"/>
    </source>
</evidence>
<dbReference type="GO" id="GO:0009941">
    <property type="term" value="C:chloroplast envelope"/>
    <property type="evidence" value="ECO:0007669"/>
    <property type="project" value="TreeGrafter"/>
</dbReference>
<name>A0A6V7P660_ANACO</name>
<feature type="region of interest" description="Disordered" evidence="2">
    <location>
        <begin position="72"/>
        <end position="97"/>
    </location>
</feature>
<protein>
    <submittedName>
        <fullName evidence="3">Uncharacterized protein</fullName>
    </submittedName>
</protein>
<dbReference type="AlphaFoldDB" id="A0A6V7P660"/>
<feature type="coiled-coil region" evidence="1">
    <location>
        <begin position="292"/>
        <end position="340"/>
    </location>
</feature>
<feature type="compositionally biased region" description="Basic residues" evidence="2">
    <location>
        <begin position="72"/>
        <end position="83"/>
    </location>
</feature>
<reference evidence="3" key="1">
    <citation type="submission" date="2020-07" db="EMBL/GenBank/DDBJ databases">
        <authorList>
            <person name="Lin J."/>
        </authorList>
    </citation>
    <scope>NUCLEOTIDE SEQUENCE</scope>
</reference>
<feature type="region of interest" description="Disordered" evidence="2">
    <location>
        <begin position="365"/>
        <end position="389"/>
    </location>
</feature>
<dbReference type="EMBL" id="LR862145">
    <property type="protein sequence ID" value="CAD1826333.1"/>
    <property type="molecule type" value="Genomic_DNA"/>
</dbReference>
<evidence type="ECO:0000256" key="1">
    <source>
        <dbReference type="SAM" id="Coils"/>
    </source>
</evidence>
<dbReference type="PANTHER" id="PTHR36408">
    <property type="entry name" value="TRANSMEMBRANE PROTEIN"/>
    <property type="match status" value="1"/>
</dbReference>